<proteinExistence type="predicted"/>
<comment type="caution">
    <text evidence="1">The sequence shown here is derived from an EMBL/GenBank/DDBJ whole genome shotgun (WGS) entry which is preliminary data.</text>
</comment>
<dbReference type="EMBL" id="BLSC01000154">
    <property type="protein sequence ID" value="GFP37749.1"/>
    <property type="molecule type" value="Genomic_DNA"/>
</dbReference>
<gene>
    <name evidence="1" type="ORF">HKBW3S44_01429</name>
</gene>
<reference evidence="1 2" key="1">
    <citation type="journal article" date="2020" name="Front. Microbiol.">
        <title>Single-cell genomics of novel Actinobacteria with the Wood-Ljungdahl pathway discovered in a serpentinizing system.</title>
        <authorList>
            <person name="Merino N."/>
            <person name="Kawai M."/>
            <person name="Boyd E.S."/>
            <person name="Colman D.R."/>
            <person name="McGlynn S.E."/>
            <person name="Nealson K.H."/>
            <person name="Kurokawa K."/>
            <person name="Hongoh Y."/>
        </authorList>
    </citation>
    <scope>NUCLEOTIDE SEQUENCE [LARGE SCALE GENOMIC DNA]</scope>
    <source>
        <strain evidence="1 2">S44</strain>
    </source>
</reference>
<evidence type="ECO:0000313" key="2">
    <source>
        <dbReference type="Proteomes" id="UP000561271"/>
    </source>
</evidence>
<evidence type="ECO:0000313" key="1">
    <source>
        <dbReference type="EMBL" id="GFP37749.1"/>
    </source>
</evidence>
<accession>A0A6V8PYZ9</accession>
<dbReference type="AlphaFoldDB" id="A0A6V8PYZ9"/>
<protein>
    <submittedName>
        <fullName evidence="1">Uncharacterized protein</fullName>
    </submittedName>
</protein>
<sequence>MEKELPLRVMIFNVDKEIFVMKAGGVGLRKSTDNASEDASPTWER</sequence>
<organism evidence="1 2">
    <name type="scientific">Candidatus Hakubella thermalkaliphila</name>
    <dbReference type="NCBI Taxonomy" id="2754717"/>
    <lineage>
        <taxon>Bacteria</taxon>
        <taxon>Bacillati</taxon>
        <taxon>Actinomycetota</taxon>
        <taxon>Actinomycetota incertae sedis</taxon>
        <taxon>Candidatus Hakubellales</taxon>
        <taxon>Candidatus Hakubellaceae</taxon>
        <taxon>Candidatus Hakubella</taxon>
    </lineage>
</organism>
<name>A0A6V8PYZ9_9ACTN</name>
<dbReference type="Proteomes" id="UP000561271">
    <property type="component" value="Unassembled WGS sequence"/>
</dbReference>